<dbReference type="PANTHER" id="PTHR21600:SF87">
    <property type="entry name" value="RNA PSEUDOURIDYLATE SYNTHASE DOMAIN-CONTAINING PROTEIN 1"/>
    <property type="match status" value="1"/>
</dbReference>
<evidence type="ECO:0000256" key="2">
    <source>
        <dbReference type="ARBA" id="ARBA00010876"/>
    </source>
</evidence>
<evidence type="ECO:0000256" key="1">
    <source>
        <dbReference type="ARBA" id="ARBA00000073"/>
    </source>
</evidence>
<dbReference type="PANTHER" id="PTHR21600">
    <property type="entry name" value="MITOCHONDRIAL RNA PSEUDOURIDINE SYNTHASE"/>
    <property type="match status" value="1"/>
</dbReference>
<evidence type="ECO:0000256" key="4">
    <source>
        <dbReference type="RuleBase" id="RU362028"/>
    </source>
</evidence>
<keyword evidence="4" id="KW-0413">Isomerase</keyword>
<dbReference type="SUPFAM" id="SSF55120">
    <property type="entry name" value="Pseudouridine synthase"/>
    <property type="match status" value="1"/>
</dbReference>
<protein>
    <recommendedName>
        <fullName evidence="4">Pseudouridine synthase</fullName>
        <ecNumber evidence="4">5.4.99.-</ecNumber>
    </recommendedName>
</protein>
<reference evidence="6 7" key="1">
    <citation type="journal article" date="2015" name="Genome Announc.">
        <title>Expanding the biotechnology potential of lactobacilli through comparative genomics of 213 strains and associated genera.</title>
        <authorList>
            <person name="Sun Z."/>
            <person name="Harris H.M."/>
            <person name="McCann A."/>
            <person name="Guo C."/>
            <person name="Argimon S."/>
            <person name="Zhang W."/>
            <person name="Yang X."/>
            <person name="Jeffery I.B."/>
            <person name="Cooney J.C."/>
            <person name="Kagawa T.F."/>
            <person name="Liu W."/>
            <person name="Song Y."/>
            <person name="Salvetti E."/>
            <person name="Wrobel A."/>
            <person name="Rasinkangas P."/>
            <person name="Parkhill J."/>
            <person name="Rea M.C."/>
            <person name="O'Sullivan O."/>
            <person name="Ritari J."/>
            <person name="Douillard F.P."/>
            <person name="Paul Ross R."/>
            <person name="Yang R."/>
            <person name="Briner A.E."/>
            <person name="Felis G.E."/>
            <person name="de Vos W.M."/>
            <person name="Barrangou R."/>
            <person name="Klaenhammer T.R."/>
            <person name="Caufield P.W."/>
            <person name="Cui Y."/>
            <person name="Zhang H."/>
            <person name="O'Toole P.W."/>
        </authorList>
    </citation>
    <scope>NUCLEOTIDE SEQUENCE [LARGE SCALE GENOMIC DNA]</scope>
    <source>
        <strain evidence="6 7">DSM 18630</strain>
    </source>
</reference>
<evidence type="ECO:0000313" key="7">
    <source>
        <dbReference type="Proteomes" id="UP000051451"/>
    </source>
</evidence>
<dbReference type="GO" id="GO:0000455">
    <property type="term" value="P:enzyme-directed rRNA pseudouridine synthesis"/>
    <property type="evidence" value="ECO:0007669"/>
    <property type="project" value="TreeGrafter"/>
</dbReference>
<accession>A0A0R1VIL1</accession>
<dbReference type="STRING" id="1423750.FC89_GL001211"/>
<dbReference type="RefSeq" id="WP_057871962.1">
    <property type="nucleotide sequence ID" value="NZ_AZGB01000018.1"/>
</dbReference>
<comment type="caution">
    <text evidence="6">The sequence shown here is derived from an EMBL/GenBank/DDBJ whole genome shotgun (WGS) entry which is preliminary data.</text>
</comment>
<organism evidence="6 7">
    <name type="scientific">Liquorilactobacillus ghanensis DSM 18630</name>
    <dbReference type="NCBI Taxonomy" id="1423750"/>
    <lineage>
        <taxon>Bacteria</taxon>
        <taxon>Bacillati</taxon>
        <taxon>Bacillota</taxon>
        <taxon>Bacilli</taxon>
        <taxon>Lactobacillales</taxon>
        <taxon>Lactobacillaceae</taxon>
        <taxon>Liquorilactobacillus</taxon>
    </lineage>
</organism>
<sequence>MDYLLTNTTTETLALKKFLLKKQISQRTLSKIRRKEITLTSSGQPIDLKGRIAPGEKVKLVFPPENNPDIVPDFTSLEILYEDANWLAVNKPAGLATVPGPANRTTTLVNQVKGYMIAQKMIDQVPHIITRLDRFTSGVVLIAKHHLAQSMVEAQVEKHAMDKRYLAVVAGKVEPPTGLIDLPIARVTGQPQRIIAPTGQPAQTRYWVKQTANNASLVEAKLYTGRNHQIRLHFSALGYPLLGDQLYGGDQHLIDRQALHAASLSFLDPFSKRQIKLVAALPQDLQQLLINLNLPFVES</sequence>
<feature type="active site" evidence="3">
    <location>
        <position position="133"/>
    </location>
</feature>
<evidence type="ECO:0000313" key="6">
    <source>
        <dbReference type="EMBL" id="KRM05512.1"/>
    </source>
</evidence>
<dbReference type="GO" id="GO:0009982">
    <property type="term" value="F:pseudouridine synthase activity"/>
    <property type="evidence" value="ECO:0007669"/>
    <property type="project" value="InterPro"/>
</dbReference>
<keyword evidence="7" id="KW-1185">Reference proteome</keyword>
<dbReference type="CDD" id="cd02869">
    <property type="entry name" value="PseudoU_synth_RluA_like"/>
    <property type="match status" value="1"/>
</dbReference>
<dbReference type="PROSITE" id="PS01129">
    <property type="entry name" value="PSI_RLU"/>
    <property type="match status" value="1"/>
</dbReference>
<dbReference type="OrthoDB" id="9807829at2"/>
<dbReference type="GO" id="GO:0003723">
    <property type="term" value="F:RNA binding"/>
    <property type="evidence" value="ECO:0007669"/>
    <property type="project" value="InterPro"/>
</dbReference>
<dbReference type="Proteomes" id="UP000051451">
    <property type="component" value="Unassembled WGS sequence"/>
</dbReference>
<dbReference type="Pfam" id="PF00849">
    <property type="entry name" value="PseudoU_synth_2"/>
    <property type="match status" value="1"/>
</dbReference>
<dbReference type="EMBL" id="AZGB01000018">
    <property type="protein sequence ID" value="KRM05512.1"/>
    <property type="molecule type" value="Genomic_DNA"/>
</dbReference>
<comment type="similarity">
    <text evidence="2 4">Belongs to the pseudouridine synthase RluA family.</text>
</comment>
<dbReference type="GO" id="GO:0140098">
    <property type="term" value="F:catalytic activity, acting on RNA"/>
    <property type="evidence" value="ECO:0007669"/>
    <property type="project" value="UniProtKB-ARBA"/>
</dbReference>
<dbReference type="InterPro" id="IPR050188">
    <property type="entry name" value="RluA_PseudoU_synthase"/>
</dbReference>
<dbReference type="InterPro" id="IPR006225">
    <property type="entry name" value="PsdUridine_synth_RluC/D"/>
</dbReference>
<name>A0A0R1VIL1_9LACO</name>
<evidence type="ECO:0000256" key="3">
    <source>
        <dbReference type="PIRSR" id="PIRSR606225-1"/>
    </source>
</evidence>
<dbReference type="GeneID" id="98319229"/>
<feature type="domain" description="Pseudouridine synthase RsuA/RluA-like" evidence="5">
    <location>
        <begin position="85"/>
        <end position="236"/>
    </location>
</feature>
<dbReference type="InterPro" id="IPR020103">
    <property type="entry name" value="PsdUridine_synth_cat_dom_sf"/>
</dbReference>
<dbReference type="NCBIfam" id="TIGR00005">
    <property type="entry name" value="rluA_subfam"/>
    <property type="match status" value="1"/>
</dbReference>
<comment type="function">
    <text evidence="4">Responsible for synthesis of pseudouridine from uracil.</text>
</comment>
<dbReference type="InterPro" id="IPR006224">
    <property type="entry name" value="PsdUridine_synth_RluA-like_CS"/>
</dbReference>
<proteinExistence type="inferred from homology"/>
<dbReference type="EC" id="5.4.99.-" evidence="4"/>
<dbReference type="Gene3D" id="3.30.2350.10">
    <property type="entry name" value="Pseudouridine synthase"/>
    <property type="match status" value="1"/>
</dbReference>
<dbReference type="PATRIC" id="fig|1423750.3.peg.1240"/>
<evidence type="ECO:0000259" key="5">
    <source>
        <dbReference type="Pfam" id="PF00849"/>
    </source>
</evidence>
<comment type="catalytic activity">
    <reaction evidence="1 4">
        <text>a uridine in RNA = a pseudouridine in RNA</text>
        <dbReference type="Rhea" id="RHEA:48348"/>
        <dbReference type="Rhea" id="RHEA-COMP:12068"/>
        <dbReference type="Rhea" id="RHEA-COMP:12069"/>
        <dbReference type="ChEBI" id="CHEBI:65314"/>
        <dbReference type="ChEBI" id="CHEBI:65315"/>
    </reaction>
</comment>
<dbReference type="AlphaFoldDB" id="A0A0R1VIL1"/>
<dbReference type="InterPro" id="IPR006145">
    <property type="entry name" value="PsdUridine_synth_RsuA/RluA"/>
</dbReference>
<gene>
    <name evidence="6" type="ORF">FC89_GL001211</name>
</gene>